<reference evidence="2" key="1">
    <citation type="submission" date="2020-12" db="EMBL/GenBank/DDBJ databases">
        <authorList>
            <person name="Chopjitt P."/>
        </authorList>
    </citation>
    <scope>NUCLEOTIDE SEQUENCE</scope>
    <source>
        <strain evidence="2">AP1</strain>
    </source>
</reference>
<evidence type="ECO:0000313" key="2">
    <source>
        <dbReference type="EMBL" id="MBK1445219.1"/>
    </source>
</evidence>
<organism evidence="2 3">
    <name type="scientific">Acinetobacter pittii</name>
    <name type="common">Acinetobacter genomosp. 3</name>
    <dbReference type="NCBI Taxonomy" id="48296"/>
    <lineage>
        <taxon>Bacteria</taxon>
        <taxon>Pseudomonadati</taxon>
        <taxon>Pseudomonadota</taxon>
        <taxon>Gammaproteobacteria</taxon>
        <taxon>Moraxellales</taxon>
        <taxon>Moraxellaceae</taxon>
        <taxon>Acinetobacter</taxon>
        <taxon>Acinetobacter calcoaceticus/baumannii complex</taxon>
    </lineage>
</organism>
<evidence type="ECO:0000259" key="1">
    <source>
        <dbReference type="Pfam" id="PF14301"/>
    </source>
</evidence>
<dbReference type="EMBL" id="JAEFCT010000009">
    <property type="protein sequence ID" value="MBK1445219.1"/>
    <property type="molecule type" value="Genomic_DNA"/>
</dbReference>
<dbReference type="AlphaFoldDB" id="A0A1H8U5Y6"/>
<accession>A0A6H2VKA2</accession>
<dbReference type="InterPro" id="IPR025484">
    <property type="entry name" value="DUF4376"/>
</dbReference>
<dbReference type="Proteomes" id="UP000660083">
    <property type="component" value="Unassembled WGS sequence"/>
</dbReference>
<dbReference type="Pfam" id="PF14301">
    <property type="entry name" value="DUF4376"/>
    <property type="match status" value="1"/>
</dbReference>
<sequence length="180" mass="20747">MTVLVSKNGEVIGHIFGNEEMIKLNTPEGCIALDDPPCPNMFFQEGKWINIPTQPSPYHIFDYETKKWVDNRTLEDAKRHKWEQIKQIRDQYEFGGFEFENKLYDSDSNSQLRIATAALLGVPVEWTLKDNSVVNLSPDQLIDLKTALAVHINNIHERGRIARQKIETALTYEEIEAVNF</sequence>
<evidence type="ECO:0000313" key="3">
    <source>
        <dbReference type="Proteomes" id="UP000660083"/>
    </source>
</evidence>
<feature type="domain" description="DUF4376" evidence="1">
    <location>
        <begin position="76"/>
        <end position="177"/>
    </location>
</feature>
<protein>
    <submittedName>
        <fullName evidence="2">DUF4376 domain-containing protein</fullName>
    </submittedName>
</protein>
<proteinExistence type="predicted"/>
<comment type="caution">
    <text evidence="2">The sequence shown here is derived from an EMBL/GenBank/DDBJ whole genome shotgun (WGS) entry which is preliminary data.</text>
</comment>
<gene>
    <name evidence="2" type="ORF">JDA50_12375</name>
</gene>
<accession>A0A1H8U5Y6</accession>
<name>A0A1H8U5Y6_ACIPI</name>
<dbReference type="RefSeq" id="WP_005070349.1">
    <property type="nucleotide sequence ID" value="NZ_BHFZ01000018.1"/>
</dbReference>